<dbReference type="EnsemblPlants" id="Pp3c25_4050V3.1">
    <property type="protein sequence ID" value="PAC:32979385.CDS.1"/>
    <property type="gene ID" value="Pp3c25_4050"/>
</dbReference>
<accession>A9U3Y7</accession>
<dbReference type="GO" id="GO:0009834">
    <property type="term" value="P:plant-type secondary cell wall biogenesis"/>
    <property type="evidence" value="ECO:0000318"/>
    <property type="project" value="GO_Central"/>
</dbReference>
<dbReference type="EMBL" id="DS545363">
    <property type="protein sequence ID" value="EDQ49619.1"/>
    <property type="molecule type" value="Genomic_DNA"/>
</dbReference>
<feature type="active site" description="Proton donor" evidence="3">
    <location>
        <position position="105"/>
    </location>
</feature>
<dbReference type="GO" id="GO:0010411">
    <property type="term" value="P:xyloglucan metabolic process"/>
    <property type="evidence" value="ECO:0000318"/>
    <property type="project" value="GO_Central"/>
</dbReference>
<reference evidence="11" key="3">
    <citation type="submission" date="2020-12" db="UniProtKB">
        <authorList>
            <consortium name="EnsemblPlants"/>
        </authorList>
    </citation>
    <scope>IDENTIFICATION</scope>
</reference>
<dbReference type="GO" id="GO:0009505">
    <property type="term" value="C:plant-type cell wall"/>
    <property type="evidence" value="ECO:0000318"/>
    <property type="project" value="GO_Central"/>
</dbReference>
<evidence type="ECO:0000256" key="5">
    <source>
        <dbReference type="SAM" id="SignalP"/>
    </source>
</evidence>
<feature type="domain" description="GH16" evidence="6">
    <location>
        <begin position="28"/>
        <end position="217"/>
    </location>
</feature>
<feature type="active site" description="Nucleophile" evidence="3">
    <location>
        <position position="101"/>
    </location>
</feature>
<dbReference type="PaxDb" id="3218-PP1S486_14V6.1"/>
<name>A9U3Y7_PHYPA</name>
<dbReference type="PIRSF" id="PIRSF005604">
    <property type="entry name" value="XET"/>
    <property type="match status" value="1"/>
</dbReference>
<organism>
    <name type="scientific">Physcomitrium patens</name>
    <name type="common">Spreading-leaved earth moss</name>
    <name type="synonym">Physcomitrella patens</name>
    <dbReference type="NCBI Taxonomy" id="3218"/>
    <lineage>
        <taxon>Eukaryota</taxon>
        <taxon>Viridiplantae</taxon>
        <taxon>Streptophyta</taxon>
        <taxon>Embryophyta</taxon>
        <taxon>Bryophyta</taxon>
        <taxon>Bryophytina</taxon>
        <taxon>Bryopsida</taxon>
        <taxon>Funariidae</taxon>
        <taxon>Funariales</taxon>
        <taxon>Funariaceae</taxon>
        <taxon>Physcomitrium</taxon>
    </lineage>
</organism>
<protein>
    <submittedName>
        <fullName evidence="8">Predicted protein</fullName>
    </submittedName>
</protein>
<dbReference type="GO" id="GO:0016762">
    <property type="term" value="F:xyloglucan:xyloglucosyl transferase activity"/>
    <property type="evidence" value="ECO:0000318"/>
    <property type="project" value="GO_Central"/>
</dbReference>
<sequence>MGSLGGSRSTLLILLLLCLSLAVGGRAQTLAQQFTPWTENARFTTDTQMQLTLDQRYAAGAGSVNVWTYVDISAYIKMPPFDSAGTVTTFYMSSQGDQHYELDMEFLGNTSGQPFLLHTNVFVDGVGGREQQMYLGFDPSADFHYYRFRWSKDMVVFYVDNKPVRVFKNLEGTVPGTKYLNQQAMGVYISIWDGSSWATQGGRVPINWASAPFTATYQDFALNGCVVDPNDPNGVAACQNSPYATGAALSNQEVYELGQNKAYMMKYDYCDDRVRYPDVPPECPYNNV</sequence>
<dbReference type="GeneID" id="112277601"/>
<dbReference type="Pfam" id="PF00722">
    <property type="entry name" value="Glyco_hydro_16"/>
    <property type="match status" value="1"/>
</dbReference>
<dbReference type="PANTHER" id="PTHR31062">
    <property type="entry name" value="XYLOGLUCAN ENDOTRANSGLUCOSYLASE/HYDROLASE PROTEIN 8-RELATED"/>
    <property type="match status" value="1"/>
</dbReference>
<dbReference type="Proteomes" id="UP000006727">
    <property type="component" value="Chromosome 25"/>
</dbReference>
<dbReference type="Gramene" id="Pp3c25_4050V3.1">
    <property type="protein sequence ID" value="PAC:32979385.CDS.1"/>
    <property type="gene ID" value="Pp3c25_4050"/>
</dbReference>
<dbReference type="STRING" id="3218.A9U3Y7"/>
<dbReference type="EnsemblPlants" id="Pp3c25_4050V3.2">
    <property type="protein sequence ID" value="PAC:32979386.CDS.1"/>
    <property type="gene ID" value="Pp3c25_4050"/>
</dbReference>
<dbReference type="Gramene" id="Pp3c25_4070V3.1">
    <property type="protein sequence ID" value="PAC:32979589.CDS.1"/>
    <property type="gene ID" value="Pp3c25_4070"/>
</dbReference>
<dbReference type="OMA" id="GQFSIQM"/>
<dbReference type="InterPro" id="IPR000757">
    <property type="entry name" value="Beta-glucanase-like"/>
</dbReference>
<dbReference type="SMR" id="A9U3Y7"/>
<dbReference type="AlphaFoldDB" id="A9U3Y7"/>
<reference evidence="8 12" key="1">
    <citation type="journal article" date="2008" name="Science">
        <title>The Physcomitrella genome reveals evolutionary insights into the conquest of land by plants.</title>
        <authorList>
            <person name="Rensing S."/>
            <person name="Lang D."/>
            <person name="Zimmer A."/>
            <person name="Terry A."/>
            <person name="Salamov A."/>
            <person name="Shapiro H."/>
            <person name="Nishiyama T."/>
            <person name="Perroud P.-F."/>
            <person name="Lindquist E."/>
            <person name="Kamisugi Y."/>
            <person name="Tanahashi T."/>
            <person name="Sakakibara K."/>
            <person name="Fujita T."/>
            <person name="Oishi K."/>
            <person name="Shin-I T."/>
            <person name="Kuroki Y."/>
            <person name="Toyoda A."/>
            <person name="Suzuki Y."/>
            <person name="Hashimoto A."/>
            <person name="Yamaguchi K."/>
            <person name="Sugano A."/>
            <person name="Kohara Y."/>
            <person name="Fujiyama A."/>
            <person name="Anterola A."/>
            <person name="Aoki S."/>
            <person name="Ashton N."/>
            <person name="Barbazuk W.B."/>
            <person name="Barker E."/>
            <person name="Bennetzen J."/>
            <person name="Bezanilla M."/>
            <person name="Blankenship R."/>
            <person name="Cho S.H."/>
            <person name="Dutcher S."/>
            <person name="Estelle M."/>
            <person name="Fawcett J.A."/>
            <person name="Gundlach H."/>
            <person name="Hanada K."/>
            <person name="Heyl A."/>
            <person name="Hicks K.A."/>
            <person name="Hugh J."/>
            <person name="Lohr M."/>
            <person name="Mayer K."/>
            <person name="Melkozernov A."/>
            <person name="Murata T."/>
            <person name="Nelson D."/>
            <person name="Pils B."/>
            <person name="Prigge M."/>
            <person name="Reiss B."/>
            <person name="Renner T."/>
            <person name="Rombauts S."/>
            <person name="Rushton P."/>
            <person name="Sanderfoot A."/>
            <person name="Schween G."/>
            <person name="Shiu S.-H."/>
            <person name="Stueber K."/>
            <person name="Theodoulou F.L."/>
            <person name="Tu H."/>
            <person name="Van de Peer Y."/>
            <person name="Verrier P.J."/>
            <person name="Waters E."/>
            <person name="Wood A."/>
            <person name="Yang L."/>
            <person name="Cove D."/>
            <person name="Cuming A."/>
            <person name="Hasebe M."/>
            <person name="Lucas S."/>
            <person name="Mishler D.B."/>
            <person name="Reski R."/>
            <person name="Grigoriev I."/>
            <person name="Quatrano R.S."/>
            <person name="Boore J.L."/>
        </authorList>
    </citation>
    <scope>NUCLEOTIDE SEQUENCE [LARGE SCALE GENOMIC DNA]</scope>
    <source>
        <strain evidence="11 12">cv. Gransden 2004</strain>
    </source>
</reference>
<proteinExistence type="predicted"/>
<evidence type="ECO:0000313" key="7">
    <source>
        <dbReference type="EMBL" id="EDQ49619.1"/>
    </source>
</evidence>
<dbReference type="GO" id="GO:0004553">
    <property type="term" value="F:hydrolase activity, hydrolyzing O-glycosyl compounds"/>
    <property type="evidence" value="ECO:0007669"/>
    <property type="project" value="InterPro"/>
</dbReference>
<evidence type="ECO:0000256" key="1">
    <source>
        <dbReference type="ARBA" id="ARBA00022801"/>
    </source>
</evidence>
<reference evidence="9 12" key="2">
    <citation type="journal article" date="2018" name="Plant J.">
        <title>The Physcomitrella patens chromosome-scale assembly reveals moss genome structure and evolution.</title>
        <authorList>
            <person name="Lang D."/>
            <person name="Ullrich K.K."/>
            <person name="Murat F."/>
            <person name="Fuchs J."/>
            <person name="Jenkins J."/>
            <person name="Haas F.B."/>
            <person name="Piednoel M."/>
            <person name="Gundlach H."/>
            <person name="Van Bel M."/>
            <person name="Meyberg R."/>
            <person name="Vives C."/>
            <person name="Morata J."/>
            <person name="Symeonidi A."/>
            <person name="Hiss M."/>
            <person name="Muchero W."/>
            <person name="Kamisugi Y."/>
            <person name="Saleh O."/>
            <person name="Blanc G."/>
            <person name="Decker E.L."/>
            <person name="van Gessel N."/>
            <person name="Grimwood J."/>
            <person name="Hayes R.D."/>
            <person name="Graham S.W."/>
            <person name="Gunter L.E."/>
            <person name="McDaniel S.F."/>
            <person name="Hoernstein S.N.W."/>
            <person name="Larsson A."/>
            <person name="Li F.W."/>
            <person name="Perroud P.F."/>
            <person name="Phillips J."/>
            <person name="Ranjan P."/>
            <person name="Rokshar D.S."/>
            <person name="Rothfels C.J."/>
            <person name="Schneider L."/>
            <person name="Shu S."/>
            <person name="Stevenson D.W."/>
            <person name="Thummler F."/>
            <person name="Tillich M."/>
            <person name="Villarreal Aguilar J.C."/>
            <person name="Widiez T."/>
            <person name="Wong G.K."/>
            <person name="Wymore A."/>
            <person name="Zhang Y."/>
            <person name="Zimmer A.D."/>
            <person name="Quatrano R.S."/>
            <person name="Mayer K.F.X."/>
            <person name="Goodstein D."/>
            <person name="Casacuberta J.M."/>
            <person name="Vandepoele K."/>
            <person name="Reski R."/>
            <person name="Cuming A.C."/>
            <person name="Tuskan G.A."/>
            <person name="Maumus F."/>
            <person name="Salse J."/>
            <person name="Schmutz J."/>
            <person name="Rensing S.A."/>
        </authorList>
    </citation>
    <scope>NUCLEOTIDE SEQUENCE [LARGE SCALE GENOMIC DNA]</scope>
    <source>
        <strain evidence="11 12">cv. Gransden 2004</strain>
    </source>
</reference>
<evidence type="ECO:0000313" key="11">
    <source>
        <dbReference type="EnsemblPlants" id="PAC:32979385.CDS.1"/>
    </source>
</evidence>
<evidence type="ECO:0000256" key="2">
    <source>
        <dbReference type="ARBA" id="ARBA00023295"/>
    </source>
</evidence>
<evidence type="ECO:0000313" key="10">
    <source>
        <dbReference type="EMBL" id="PNR27407.1"/>
    </source>
</evidence>
<dbReference type="EMBL" id="ABEU02000025">
    <property type="protein sequence ID" value="PNR27406.1"/>
    <property type="molecule type" value="Genomic_DNA"/>
</dbReference>
<dbReference type="Gramene" id="Pp3c25_4050V3.2">
    <property type="protein sequence ID" value="PAC:32979386.CDS.1"/>
    <property type="gene ID" value="Pp3c25_4050"/>
</dbReference>
<evidence type="ECO:0000313" key="12">
    <source>
        <dbReference type="Proteomes" id="UP000006727"/>
    </source>
</evidence>
<dbReference type="SUPFAM" id="SSF49899">
    <property type="entry name" value="Concanavalin A-like lectins/glucanases"/>
    <property type="match status" value="1"/>
</dbReference>
<dbReference type="RefSeq" id="XP_024365906.1">
    <property type="nucleotide sequence ID" value="XM_024510138.2"/>
</dbReference>
<evidence type="ECO:0000313" key="9">
    <source>
        <dbReference type="EMBL" id="PNR27406.1"/>
    </source>
</evidence>
<dbReference type="PROSITE" id="PS51762">
    <property type="entry name" value="GH16_2"/>
    <property type="match status" value="1"/>
</dbReference>
<evidence type="ECO:0000259" key="6">
    <source>
        <dbReference type="PROSITE" id="PS51762"/>
    </source>
</evidence>
<dbReference type="KEGG" id="ppp:112277589"/>
<feature type="chain" id="PRO_5014298021" evidence="5">
    <location>
        <begin position="28"/>
        <end position="288"/>
    </location>
</feature>
<dbReference type="EnsemblPlants" id="Pp3c25_4070V3.2">
    <property type="protein sequence ID" value="PAC:32979590.CDS.1"/>
    <property type="gene ID" value="Pp3c25_4070"/>
</dbReference>
<dbReference type="EMBL" id="DS545363">
    <property type="protein sequence ID" value="EDQ49622.1"/>
    <property type="molecule type" value="Genomic_DNA"/>
</dbReference>
<dbReference type="Gene3D" id="2.60.120.200">
    <property type="match status" value="1"/>
</dbReference>
<keyword evidence="5" id="KW-0732">Signal</keyword>
<evidence type="ECO:0000256" key="3">
    <source>
        <dbReference type="PIRSR" id="PIRSR005604-1"/>
    </source>
</evidence>
<dbReference type="InterPro" id="IPR016455">
    <property type="entry name" value="XTH"/>
</dbReference>
<keyword evidence="2" id="KW-0326">Glycosidase</keyword>
<evidence type="ECO:0000313" key="8">
    <source>
        <dbReference type="EMBL" id="EDQ49622.1"/>
    </source>
</evidence>
<feature type="glycosylation site" description="N-linked (GlcNAc...) asparagine" evidence="4">
    <location>
        <position position="109"/>
    </location>
</feature>
<dbReference type="InterPro" id="IPR013320">
    <property type="entry name" value="ConA-like_dom_sf"/>
</dbReference>
<feature type="signal peptide" evidence="5">
    <location>
        <begin position="1"/>
        <end position="27"/>
    </location>
</feature>
<keyword evidence="1" id="KW-0378">Hydrolase</keyword>
<dbReference type="CDD" id="cd02176">
    <property type="entry name" value="GH16_XET"/>
    <property type="match status" value="1"/>
</dbReference>
<dbReference type="EnsemblPlants" id="Pp3c25_4070V3.1">
    <property type="protein sequence ID" value="PAC:32979589.CDS.1"/>
    <property type="gene ID" value="Pp3c25_4070"/>
</dbReference>
<dbReference type="Gramene" id="Pp3c25_4070V3.2">
    <property type="protein sequence ID" value="PAC:32979590.CDS.1"/>
    <property type="gene ID" value="Pp3c25_4070"/>
</dbReference>
<dbReference type="OrthoDB" id="4781at2759"/>
<evidence type="ECO:0000256" key="4">
    <source>
        <dbReference type="PIRSR" id="PIRSR005604-2"/>
    </source>
</evidence>
<dbReference type="InterPro" id="IPR044791">
    <property type="entry name" value="Beta-glucanase/XTH"/>
</dbReference>
<dbReference type="HOGENOM" id="CLU_048041_0_0_1"/>
<dbReference type="EMBL" id="ABEU02000025">
    <property type="protein sequence ID" value="PNR27407.1"/>
    <property type="molecule type" value="Genomic_DNA"/>
</dbReference>
<gene>
    <name evidence="11" type="primary">LOC112277601</name>
    <name evidence="9" type="ORF">PHYPA_029558</name>
    <name evidence="10" type="ORF">PHYPA_029559</name>
    <name evidence="8" type="ORF">PHYPADRAFT_228100</name>
    <name evidence="7" type="ORF">PHYPADRAFT_63606</name>
</gene>
<keyword evidence="12" id="KW-1185">Reference proteome</keyword>